<dbReference type="Pfam" id="PF00534">
    <property type="entry name" value="Glycos_transf_1"/>
    <property type="match status" value="1"/>
</dbReference>
<dbReference type="AlphaFoldDB" id="A0A847VD64"/>
<dbReference type="Proteomes" id="UP000564033">
    <property type="component" value="Unassembled WGS sequence"/>
</dbReference>
<dbReference type="SUPFAM" id="SSF53756">
    <property type="entry name" value="UDP-Glycosyltransferase/glycogen phosphorylase"/>
    <property type="match status" value="1"/>
</dbReference>
<name>A0A847VD64_9BACT</name>
<reference evidence="2 3" key="1">
    <citation type="journal article" date="2020" name="Biotechnol. Biofuels">
        <title>New insights from the biogas microbiome by comprehensive genome-resolved metagenomics of nearly 1600 species originating from multiple anaerobic digesters.</title>
        <authorList>
            <person name="Campanaro S."/>
            <person name="Treu L."/>
            <person name="Rodriguez-R L.M."/>
            <person name="Kovalovszki A."/>
            <person name="Ziels R.M."/>
            <person name="Maus I."/>
            <person name="Zhu X."/>
            <person name="Kougias P.G."/>
            <person name="Basile A."/>
            <person name="Luo G."/>
            <person name="Schluter A."/>
            <person name="Konstantinidis K.T."/>
            <person name="Angelidaki I."/>
        </authorList>
    </citation>
    <scope>NUCLEOTIDE SEQUENCE [LARGE SCALE GENOMIC DNA]</scope>
    <source>
        <strain evidence="2">AS19jrsBPTG_9</strain>
    </source>
</reference>
<accession>A0A847VD64</accession>
<gene>
    <name evidence="2" type="ORF">GX888_01155</name>
</gene>
<dbReference type="PANTHER" id="PTHR12526:SF630">
    <property type="entry name" value="GLYCOSYLTRANSFERASE"/>
    <property type="match status" value="1"/>
</dbReference>
<dbReference type="Gene3D" id="3.40.50.2000">
    <property type="entry name" value="Glycogen Phosphorylase B"/>
    <property type="match status" value="2"/>
</dbReference>
<comment type="caution">
    <text evidence="2">The sequence shown here is derived from an EMBL/GenBank/DDBJ whole genome shotgun (WGS) entry which is preliminary data.</text>
</comment>
<dbReference type="InterPro" id="IPR001296">
    <property type="entry name" value="Glyco_trans_1"/>
</dbReference>
<dbReference type="GO" id="GO:0016757">
    <property type="term" value="F:glycosyltransferase activity"/>
    <property type="evidence" value="ECO:0007669"/>
    <property type="project" value="InterPro"/>
</dbReference>
<keyword evidence="2" id="KW-0808">Transferase</keyword>
<evidence type="ECO:0000313" key="2">
    <source>
        <dbReference type="EMBL" id="NLZ24345.1"/>
    </source>
</evidence>
<evidence type="ECO:0000313" key="3">
    <source>
        <dbReference type="Proteomes" id="UP000564033"/>
    </source>
</evidence>
<evidence type="ECO:0000259" key="1">
    <source>
        <dbReference type="Pfam" id="PF00534"/>
    </source>
</evidence>
<organism evidence="2 3">
    <name type="scientific">Candidatus Dojkabacteria bacterium</name>
    <dbReference type="NCBI Taxonomy" id="2099670"/>
    <lineage>
        <taxon>Bacteria</taxon>
        <taxon>Candidatus Dojkabacteria</taxon>
    </lineage>
</organism>
<dbReference type="EMBL" id="JAAZIL010000031">
    <property type="protein sequence ID" value="NLZ24345.1"/>
    <property type="molecule type" value="Genomic_DNA"/>
</dbReference>
<protein>
    <submittedName>
        <fullName evidence="2">Glycosyltransferase</fullName>
    </submittedName>
</protein>
<proteinExistence type="predicted"/>
<feature type="domain" description="Glycosyl transferase family 1" evidence="1">
    <location>
        <begin position="174"/>
        <end position="329"/>
    </location>
</feature>
<sequence length="356" mass="40788">MVEDRKRVLIFAGCNDKKLISKVSPILDVPAVERVYLVRMDAMDFTHPKLTQYPVVPFIKKILPLRELYRVLVGIYLILTKRINLVIGIRFLMHGVYTVLLSKLLRIKYILLFIESPSKYEGSNFFLKAISSASAIGVRGSSSERFFIDKGIPKEKIFTPPNEFTLPKIERLQDRKEYDLIYIGNFIEIKDLPLWIEIFKSVKKQREDITGVMLGDGNLFESIKSLAHREGVYDNIDFVGRKKDVYEYINRSKILLMTSKLEGLPMVAVECMSVGVPAVLPDVGDVKDLIKDGENGVVISSRNSEEYTKAILELLSDKKRYSEMSNRAIESIKIFSEVSSHENIVQIWTKLLEKID</sequence>
<dbReference type="PANTHER" id="PTHR12526">
    <property type="entry name" value="GLYCOSYLTRANSFERASE"/>
    <property type="match status" value="1"/>
</dbReference>